<feature type="signal peptide" evidence="1">
    <location>
        <begin position="1"/>
        <end position="27"/>
    </location>
</feature>
<dbReference type="EMBL" id="CP032157">
    <property type="protein sequence ID" value="AXY72569.1"/>
    <property type="molecule type" value="Genomic_DNA"/>
</dbReference>
<evidence type="ECO:0000256" key="1">
    <source>
        <dbReference type="SAM" id="SignalP"/>
    </source>
</evidence>
<keyword evidence="3" id="KW-1185">Reference proteome</keyword>
<name>A0A3B7MHE0_9BACT</name>
<evidence type="ECO:0000313" key="2">
    <source>
        <dbReference type="EMBL" id="AXY72569.1"/>
    </source>
</evidence>
<protein>
    <submittedName>
        <fullName evidence="2">Uncharacterized protein</fullName>
    </submittedName>
</protein>
<sequence length="130" mass="13639">MKSLKFHIVYTLLVCLGALLLPGKGIACDKAKAAVTTKCAAQTSAAATGKDANGKHCDNNDQHGSCKHTCNGKCGHKSCTCTGCSASAMQLPLALKTTSLFAFARKQRYHASTEAISSGFYSTWLPPKIG</sequence>
<reference evidence="2 3" key="1">
    <citation type="submission" date="2018-09" db="EMBL/GenBank/DDBJ databases">
        <title>Genome sequencing of strain 6GH32-13.</title>
        <authorList>
            <person name="Weon H.-Y."/>
            <person name="Heo J."/>
            <person name="Kwon S.-W."/>
        </authorList>
    </citation>
    <scope>NUCLEOTIDE SEQUENCE [LARGE SCALE GENOMIC DNA]</scope>
    <source>
        <strain evidence="2 3">5GH32-13</strain>
    </source>
</reference>
<keyword evidence="1" id="KW-0732">Signal</keyword>
<dbReference type="KEGG" id="pseg:D3H65_00630"/>
<feature type="chain" id="PRO_5017543224" evidence="1">
    <location>
        <begin position="28"/>
        <end position="130"/>
    </location>
</feature>
<evidence type="ECO:0000313" key="3">
    <source>
        <dbReference type="Proteomes" id="UP000263900"/>
    </source>
</evidence>
<proteinExistence type="predicted"/>
<accession>A0A3B7MHE0</accession>
<dbReference type="AlphaFoldDB" id="A0A3B7MHE0"/>
<dbReference type="OrthoDB" id="1256275at2"/>
<organism evidence="2 3">
    <name type="scientific">Paraflavitalea soli</name>
    <dbReference type="NCBI Taxonomy" id="2315862"/>
    <lineage>
        <taxon>Bacteria</taxon>
        <taxon>Pseudomonadati</taxon>
        <taxon>Bacteroidota</taxon>
        <taxon>Chitinophagia</taxon>
        <taxon>Chitinophagales</taxon>
        <taxon>Chitinophagaceae</taxon>
        <taxon>Paraflavitalea</taxon>
    </lineage>
</organism>
<gene>
    <name evidence="2" type="ORF">D3H65_00630</name>
</gene>
<dbReference type="Proteomes" id="UP000263900">
    <property type="component" value="Chromosome"/>
</dbReference>